<evidence type="ECO:0000313" key="10">
    <source>
        <dbReference type="Proteomes" id="UP001500888"/>
    </source>
</evidence>
<dbReference type="SUPFAM" id="SSF47203">
    <property type="entry name" value="Acyl-CoA dehydrogenase C-terminal domain-like"/>
    <property type="match status" value="1"/>
</dbReference>
<evidence type="ECO:0000256" key="5">
    <source>
        <dbReference type="RuleBase" id="RU362125"/>
    </source>
</evidence>
<dbReference type="Pfam" id="PF02770">
    <property type="entry name" value="Acyl-CoA_dh_M"/>
    <property type="match status" value="1"/>
</dbReference>
<comment type="cofactor">
    <cofactor evidence="1 5">
        <name>FAD</name>
        <dbReference type="ChEBI" id="CHEBI:57692"/>
    </cofactor>
</comment>
<dbReference type="InterPro" id="IPR006091">
    <property type="entry name" value="Acyl-CoA_Oxase/DH_mid-dom"/>
</dbReference>
<keyword evidence="3 5" id="KW-0285">Flavoprotein</keyword>
<dbReference type="Gene3D" id="1.10.540.10">
    <property type="entry name" value="Acyl-CoA dehydrogenase/oxidase, N-terminal domain"/>
    <property type="match status" value="1"/>
</dbReference>
<dbReference type="PANTHER" id="PTHR43884:SF22">
    <property type="entry name" value="BLR3437 PROTEIN"/>
    <property type="match status" value="1"/>
</dbReference>
<evidence type="ECO:0000259" key="6">
    <source>
        <dbReference type="Pfam" id="PF00441"/>
    </source>
</evidence>
<feature type="domain" description="Acyl-CoA oxidase/dehydrogenase middle" evidence="7">
    <location>
        <begin position="145"/>
        <end position="238"/>
    </location>
</feature>
<reference evidence="10" key="1">
    <citation type="journal article" date="2019" name="Int. J. Syst. Evol. Microbiol.">
        <title>The Global Catalogue of Microorganisms (GCM) 10K type strain sequencing project: providing services to taxonomists for standard genome sequencing and annotation.</title>
        <authorList>
            <consortium name="The Broad Institute Genomics Platform"/>
            <consortium name="The Broad Institute Genome Sequencing Center for Infectious Disease"/>
            <person name="Wu L."/>
            <person name="Ma J."/>
        </authorList>
    </citation>
    <scope>NUCLEOTIDE SEQUENCE [LARGE SCALE GENOMIC DNA]</scope>
    <source>
        <strain evidence="10">JCM 16908</strain>
    </source>
</reference>
<dbReference type="InterPro" id="IPR013786">
    <property type="entry name" value="AcylCoA_DH/ox_N"/>
</dbReference>
<dbReference type="Gene3D" id="2.40.110.10">
    <property type="entry name" value="Butyryl-CoA Dehydrogenase, subunit A, domain 2"/>
    <property type="match status" value="1"/>
</dbReference>
<proteinExistence type="inferred from homology"/>
<dbReference type="PANTHER" id="PTHR43884">
    <property type="entry name" value="ACYL-COA DEHYDROGENASE"/>
    <property type="match status" value="1"/>
</dbReference>
<accession>A0ABP7I6L7</accession>
<evidence type="ECO:0000256" key="3">
    <source>
        <dbReference type="ARBA" id="ARBA00022630"/>
    </source>
</evidence>
<organism evidence="9 10">
    <name type="scientific">Sphaerisporangium flaviroseum</name>
    <dbReference type="NCBI Taxonomy" id="509199"/>
    <lineage>
        <taxon>Bacteria</taxon>
        <taxon>Bacillati</taxon>
        <taxon>Actinomycetota</taxon>
        <taxon>Actinomycetes</taxon>
        <taxon>Streptosporangiales</taxon>
        <taxon>Streptosporangiaceae</taxon>
        <taxon>Sphaerisporangium</taxon>
    </lineage>
</organism>
<dbReference type="InterPro" id="IPR006089">
    <property type="entry name" value="Acyl-CoA_DH_CS"/>
</dbReference>
<dbReference type="CDD" id="cd00567">
    <property type="entry name" value="ACAD"/>
    <property type="match status" value="1"/>
</dbReference>
<dbReference type="SUPFAM" id="SSF56645">
    <property type="entry name" value="Acyl-CoA dehydrogenase NM domain-like"/>
    <property type="match status" value="1"/>
</dbReference>
<dbReference type="RefSeq" id="WP_344939445.1">
    <property type="nucleotide sequence ID" value="NZ_BAAAZR010000006.1"/>
</dbReference>
<keyword evidence="4 5" id="KW-0274">FAD</keyword>
<dbReference type="Gene3D" id="1.20.140.10">
    <property type="entry name" value="Butyryl-CoA Dehydrogenase, subunit A, domain 3"/>
    <property type="match status" value="1"/>
</dbReference>
<comment type="similarity">
    <text evidence="2 5">Belongs to the acyl-CoA dehydrogenase family.</text>
</comment>
<dbReference type="Proteomes" id="UP001500888">
    <property type="component" value="Unassembled WGS sequence"/>
</dbReference>
<protein>
    <submittedName>
        <fullName evidence="9">Acyl-CoA dehydrogenase family protein</fullName>
    </submittedName>
</protein>
<evidence type="ECO:0000259" key="7">
    <source>
        <dbReference type="Pfam" id="PF02770"/>
    </source>
</evidence>
<keyword evidence="10" id="KW-1185">Reference proteome</keyword>
<evidence type="ECO:0000256" key="4">
    <source>
        <dbReference type="ARBA" id="ARBA00022827"/>
    </source>
</evidence>
<dbReference type="EMBL" id="BAAAZR010000006">
    <property type="protein sequence ID" value="GAA3808495.1"/>
    <property type="molecule type" value="Genomic_DNA"/>
</dbReference>
<dbReference type="InterPro" id="IPR009075">
    <property type="entry name" value="AcylCo_DH/oxidase_C"/>
</dbReference>
<name>A0ABP7I6L7_9ACTN</name>
<dbReference type="Pfam" id="PF00441">
    <property type="entry name" value="Acyl-CoA_dh_1"/>
    <property type="match status" value="1"/>
</dbReference>
<dbReference type="InterPro" id="IPR009100">
    <property type="entry name" value="AcylCoA_DH/oxidase_NM_dom_sf"/>
</dbReference>
<feature type="domain" description="Acyl-CoA dehydrogenase/oxidase N-terminal" evidence="8">
    <location>
        <begin position="58"/>
        <end position="141"/>
    </location>
</feature>
<dbReference type="InterPro" id="IPR036250">
    <property type="entry name" value="AcylCo_DH-like_C"/>
</dbReference>
<feature type="domain" description="Acyl-CoA dehydrogenase/oxidase C-terminal" evidence="6">
    <location>
        <begin position="252"/>
        <end position="398"/>
    </location>
</feature>
<evidence type="ECO:0000256" key="2">
    <source>
        <dbReference type="ARBA" id="ARBA00009347"/>
    </source>
</evidence>
<evidence type="ECO:0000313" key="9">
    <source>
        <dbReference type="EMBL" id="GAA3808495.1"/>
    </source>
</evidence>
<dbReference type="InterPro" id="IPR046373">
    <property type="entry name" value="Acyl-CoA_Oxase/DH_mid-dom_sf"/>
</dbReference>
<dbReference type="PROSITE" id="PS00072">
    <property type="entry name" value="ACYL_COA_DH_1"/>
    <property type="match status" value="1"/>
</dbReference>
<evidence type="ECO:0000256" key="1">
    <source>
        <dbReference type="ARBA" id="ARBA00001974"/>
    </source>
</evidence>
<comment type="caution">
    <text evidence="9">The sequence shown here is derived from an EMBL/GenBank/DDBJ whole genome shotgun (WGS) entry which is preliminary data.</text>
</comment>
<dbReference type="InterPro" id="IPR037069">
    <property type="entry name" value="AcylCoA_DH/ox_N_sf"/>
</dbReference>
<dbReference type="Pfam" id="PF02771">
    <property type="entry name" value="Acyl-CoA_dh_N"/>
    <property type="match status" value="1"/>
</dbReference>
<gene>
    <name evidence="9" type="ORF">GCM10022226_30790</name>
</gene>
<keyword evidence="5" id="KW-0560">Oxidoreductase</keyword>
<evidence type="ECO:0000259" key="8">
    <source>
        <dbReference type="Pfam" id="PF02771"/>
    </source>
</evidence>
<sequence length="414" mass="44265">MIDPVAVATPVTTGSCFDEAILGLPFYEPRHMALAHRISEWCDTRGDLWTTSERDPERTGLGIIRALGEDGWLAFLDPAATPGQAMEGDARSLCLMREALAYADDLADYAFSIQALSATPILRYGSEGQRRRYLPGLASGEIVSSFAISEEEAGSDVAAIGLRAERAGDGYVLNGHKAWIANGGIADVHCVIARTGEAPGALGLTAFLVPATAPGVRVRERIAAIAPRSFAHLAFEDCYVPADSVLGRPCGGFVIAMDVLARFRMTVGAAAIGFARRASDAALARARSRPMNGGRLLDLPTVKETFAGFEVKLNAAALLVTRAAWELDQGNRSFGKHSSIAKLYATEAAQEIVDDAVQIFGAAGLVAGSVTERLYRQIRSLRIYEGTSEIQKTIIAGALDLRRANRRPMGSRRS</sequence>